<keyword evidence="8" id="KW-0472">Membrane</keyword>
<comment type="cofactor">
    <cofactor evidence="1">
        <name>heme b</name>
        <dbReference type="ChEBI" id="CHEBI:60344"/>
    </cofactor>
</comment>
<organism evidence="10 11">
    <name type="scientific">Neurospora crassa (strain ATCC 24698 / 74-OR23-1A / CBS 708.71 / DSM 1257 / FGSC 987)</name>
    <dbReference type="NCBI Taxonomy" id="367110"/>
    <lineage>
        <taxon>Eukaryota</taxon>
        <taxon>Fungi</taxon>
        <taxon>Dikarya</taxon>
        <taxon>Ascomycota</taxon>
        <taxon>Pezizomycotina</taxon>
        <taxon>Sordariomycetes</taxon>
        <taxon>Sordariomycetidae</taxon>
        <taxon>Sordariales</taxon>
        <taxon>Sordariaceae</taxon>
        <taxon>Neurospora</taxon>
    </lineage>
</organism>
<proteinExistence type="inferred from homology"/>
<protein>
    <recommendedName>
        <fullName evidence="9">Heme haloperoxidase family profile domain-containing protein</fullName>
    </recommendedName>
</protein>
<dbReference type="GO" id="GO:0046872">
    <property type="term" value="F:metal ion binding"/>
    <property type="evidence" value="ECO:0007669"/>
    <property type="project" value="UniProtKB-KW"/>
</dbReference>
<dbReference type="PROSITE" id="PS51405">
    <property type="entry name" value="HEME_HALOPEROXIDASE"/>
    <property type="match status" value="1"/>
</dbReference>
<evidence type="ECO:0000313" key="11">
    <source>
        <dbReference type="Proteomes" id="UP000001805"/>
    </source>
</evidence>
<feature type="domain" description="Heme haloperoxidase family profile" evidence="9">
    <location>
        <begin position="80"/>
        <end position="295"/>
    </location>
</feature>
<dbReference type="SMR" id="V5IL74"/>
<reference evidence="10" key="1">
    <citation type="journal article" date="2003" name="Nature">
        <title>The genome sequence of the filamentous fungus Neurospora crassa.</title>
        <authorList>
            <person name="Galagan J.E."/>
            <person name="Calvo S.E."/>
            <person name="Borkovich K.A."/>
            <person name="Selker E.U."/>
            <person name="Read N.D."/>
            <person name="Jaffe D."/>
            <person name="FitzHugh W."/>
            <person name="Ma L.J."/>
            <person name="Smirnov S."/>
            <person name="Purcell S."/>
            <person name="Rehman B."/>
            <person name="Elkins T."/>
            <person name="Engels R."/>
            <person name="Wang S."/>
            <person name="Nielsen C.B."/>
            <person name="Butler J."/>
            <person name="Endrizzi M."/>
            <person name="Qui D."/>
            <person name="Ianakiev P."/>
            <person name="Bell-Pedersen D."/>
            <person name="Nelson M.A."/>
            <person name="Werner-Washburne M."/>
            <person name="Selitrennikoff C.P."/>
            <person name="Kinsey J.A."/>
            <person name="Braun E.L."/>
            <person name="Zelter A."/>
            <person name="Schulte U."/>
            <person name="Kothe G.O."/>
            <person name="Jedd G."/>
            <person name="Mewes W."/>
            <person name="Staben C."/>
            <person name="Marcotte E."/>
            <person name="Greenberg D."/>
            <person name="Roy A."/>
            <person name="Foley K."/>
            <person name="Naylor J."/>
            <person name="Stange-Thomann N."/>
            <person name="Barrett R."/>
            <person name="Gnerre S."/>
            <person name="Kamal M."/>
            <person name="Kamvysselis M."/>
            <person name="Mauceli E."/>
            <person name="Bielke C."/>
            <person name="Rudd S."/>
            <person name="Frishman D."/>
            <person name="Krystofova S."/>
            <person name="Rasmussen C."/>
            <person name="Metzenberg R.L."/>
            <person name="Perkins D.D."/>
            <person name="Kroken S."/>
            <person name="Cogoni C."/>
            <person name="Macino G."/>
            <person name="Catcheside D."/>
            <person name="Li W."/>
            <person name="Pratt R.J."/>
            <person name="Osmani S.A."/>
            <person name="DeSouza C.P."/>
            <person name="Glass L."/>
            <person name="Orbach M.J."/>
            <person name="Berglund J.A."/>
            <person name="Voelker R."/>
            <person name="Yarden O."/>
            <person name="Plamann M."/>
            <person name="Seiler S."/>
            <person name="Dunlap J."/>
            <person name="Radford A."/>
            <person name="Aramayo R."/>
            <person name="Natvig D.O."/>
            <person name="Alex L.A."/>
            <person name="Mannhaupt G."/>
            <person name="Ebbole D.J."/>
            <person name="Freitag M."/>
            <person name="Paulsen I."/>
            <person name="Sachs M.S."/>
            <person name="Lander E.S."/>
            <person name="Nusbaum C."/>
            <person name="Birren B."/>
        </authorList>
    </citation>
    <scope>NUCLEOTIDE SEQUENCE [LARGE SCALE GENOMIC DNA]</scope>
    <source>
        <strain evidence="10">OR74A</strain>
    </source>
</reference>
<dbReference type="Proteomes" id="UP000001805">
    <property type="component" value="Chromosome 2, Linkage Group V"/>
</dbReference>
<dbReference type="OrthoDB" id="407298at2759"/>
<dbReference type="AlphaFoldDB" id="V5IL74"/>
<reference evidence="10" key="2">
    <citation type="submission" date="2013-04" db="EMBL/GenBank/DDBJ databases">
        <title>The Genome Sequence of Neurospora crassa strain OR74A.</title>
        <authorList>
            <consortium name="The Broad Institute Genome Sequencing Platform"/>
            <person name="Galagan J."/>
            <person name="Henn M.R."/>
            <person name="Hood H."/>
            <person name="Radford A."/>
            <person name="Collins R.A."/>
            <person name="Walker B."/>
            <person name="Young S.K."/>
            <person name="Zeng Q."/>
            <person name="Gargeya S."/>
            <person name="Fitzgerald M."/>
            <person name="Haas B."/>
            <person name="Abouelleil A."/>
            <person name="Allen A.W."/>
            <person name="Alvarado L."/>
            <person name="Arachchi H.M."/>
            <person name="Berlin A."/>
            <person name="Chapman S.B."/>
            <person name="Chen Z."/>
            <person name="Gainer-Dewar J."/>
            <person name="Gnerre S."/>
            <person name="Goldberg J."/>
            <person name="Griggs A."/>
            <person name="Gujja S."/>
            <person name="Hansen M."/>
            <person name="Howarth C."/>
            <person name="Imamovic A."/>
            <person name="Ireland A."/>
            <person name="Larimer J.B."/>
            <person name="McCowan C."/>
            <person name="Murphy C."/>
            <person name="Pearson M.D."/>
            <person name="Poon T.W."/>
            <person name="Priest M."/>
            <person name="Roberts A."/>
            <person name="Saif S."/>
            <person name="Shea T.D."/>
            <person name="Sisk P."/>
            <person name="Shea T."/>
            <person name="Sykes S."/>
            <person name="Zucker J."/>
            <person name="Kodira C."/>
            <person name="Bowman B."/>
            <person name="Colot H."/>
            <person name="Ebbole D."/>
            <person name="Rasmussen C."/>
            <person name="Baker C."/>
            <person name="Kalkman E."/>
            <person name="Chen C.-H."/>
            <person name="Shi M."/>
            <person name="Mathur R."/>
            <person name="Lambreghts R."/>
            <person name="Collopy P."/>
            <person name="Mehra A."/>
            <person name="Schweredtfeger C."/>
            <person name="Hong C."/>
            <person name="Belden W."/>
            <person name="Glass N.L."/>
            <person name="Borkovich K."/>
            <person name="Dunlap J."/>
            <person name="Lander E."/>
            <person name="Wortman J."/>
            <person name="Nusbaum C."/>
            <person name="Sachs M."/>
            <person name="Birren B."/>
        </authorList>
    </citation>
    <scope>NUCLEOTIDE SEQUENCE</scope>
    <source>
        <strain evidence="10">OR74A</strain>
    </source>
</reference>
<sequence length="310" mass="34457">MSSSTNITSTALGIKVMSFLTSILAVGIEAYAKLTGKNEDTEDHSWQKPGPDDRNHFPFLFPFFSFFPFFFSLFLAPLDHPPSYSANKRHAGRSPCPMLNALANHGYLPHSGRDISLAQLMHGLQRGINLSPNATLIVGIKALQASTTGHWTTFHLSDLNTHGVIEHDGSLSRADLSAPPNYDNHTFVPEIWAATLQVLGENEERISIEKAARMRLARIDEEEGPKRGNPNFSMSSEDKRFSAIETALYLRVFGRGTEGGAETRWVRVLFEEERLPIEEGFKRSDKPLTIAEVLELQRKVEAVGATPDPK</sequence>
<dbReference type="Gene3D" id="1.10.489.10">
    <property type="entry name" value="Chloroperoxidase-like"/>
    <property type="match status" value="1"/>
</dbReference>
<evidence type="ECO:0000256" key="5">
    <source>
        <dbReference type="ARBA" id="ARBA00023002"/>
    </source>
</evidence>
<evidence type="ECO:0000256" key="4">
    <source>
        <dbReference type="ARBA" id="ARBA00022723"/>
    </source>
</evidence>
<evidence type="ECO:0000313" key="10">
    <source>
        <dbReference type="EMBL" id="ESA42372.1"/>
    </source>
</evidence>
<feature type="transmembrane region" description="Helical" evidence="8">
    <location>
        <begin position="12"/>
        <end position="32"/>
    </location>
</feature>
<dbReference type="EMBL" id="CM002240">
    <property type="protein sequence ID" value="ESA42372.1"/>
    <property type="molecule type" value="Genomic_DNA"/>
</dbReference>
<dbReference type="VEuPathDB" id="FungiDB:NCU11046"/>
<feature type="transmembrane region" description="Helical" evidence="8">
    <location>
        <begin position="59"/>
        <end position="78"/>
    </location>
</feature>
<evidence type="ECO:0000256" key="7">
    <source>
        <dbReference type="ARBA" id="ARBA00025795"/>
    </source>
</evidence>
<accession>V5IL74</accession>
<evidence type="ECO:0000259" key="9">
    <source>
        <dbReference type="PROSITE" id="PS51405"/>
    </source>
</evidence>
<keyword evidence="8" id="KW-1133">Transmembrane helix</keyword>
<evidence type="ECO:0000256" key="2">
    <source>
        <dbReference type="ARBA" id="ARBA00022559"/>
    </source>
</evidence>
<dbReference type="GeneID" id="5847098"/>
<evidence type="ECO:0000256" key="8">
    <source>
        <dbReference type="SAM" id="Phobius"/>
    </source>
</evidence>
<dbReference type="PANTHER" id="PTHR33577:SF19">
    <property type="entry name" value="HEME HALOPEROXIDASE FAMILY PROFILE DOMAIN-CONTAINING PROTEIN-RELATED"/>
    <property type="match status" value="1"/>
</dbReference>
<keyword evidence="11" id="KW-1185">Reference proteome</keyword>
<keyword evidence="8" id="KW-0812">Transmembrane</keyword>
<dbReference type="InParanoid" id="V5IL74"/>
<keyword evidence="4" id="KW-0479">Metal-binding</keyword>
<dbReference type="GO" id="GO:0004601">
    <property type="term" value="F:peroxidase activity"/>
    <property type="evidence" value="ECO:0007669"/>
    <property type="project" value="UniProtKB-KW"/>
</dbReference>
<comment type="similarity">
    <text evidence="7">Belongs to the chloroperoxidase family.</text>
</comment>
<dbReference type="InterPro" id="IPR036851">
    <property type="entry name" value="Chloroperoxidase-like_sf"/>
</dbReference>
<dbReference type="STRING" id="367110.V5IL74"/>
<dbReference type="RefSeq" id="XP_011394794.1">
    <property type="nucleotide sequence ID" value="XM_011396492.1"/>
</dbReference>
<evidence type="ECO:0000256" key="3">
    <source>
        <dbReference type="ARBA" id="ARBA00022617"/>
    </source>
</evidence>
<dbReference type="SUPFAM" id="SSF47571">
    <property type="entry name" value="Cloroperoxidase"/>
    <property type="match status" value="1"/>
</dbReference>
<gene>
    <name evidence="10" type="ORF">NCU11046</name>
</gene>
<keyword evidence="3" id="KW-0349">Heme</keyword>
<dbReference type="Pfam" id="PF01328">
    <property type="entry name" value="Peroxidase_2"/>
    <property type="match status" value="1"/>
</dbReference>
<dbReference type="PANTHER" id="PTHR33577">
    <property type="entry name" value="STERIGMATOCYSTIN BIOSYNTHESIS PEROXIDASE STCC-RELATED"/>
    <property type="match status" value="1"/>
</dbReference>
<keyword evidence="5" id="KW-0560">Oxidoreductase</keyword>
<evidence type="ECO:0000256" key="6">
    <source>
        <dbReference type="ARBA" id="ARBA00023004"/>
    </source>
</evidence>
<name>V5IL74_NEUCR</name>
<evidence type="ECO:0000256" key="1">
    <source>
        <dbReference type="ARBA" id="ARBA00001970"/>
    </source>
</evidence>
<keyword evidence="2" id="KW-0575">Peroxidase</keyword>
<keyword evidence="6" id="KW-0408">Iron</keyword>
<dbReference type="InterPro" id="IPR000028">
    <property type="entry name" value="Chloroperoxidase"/>
</dbReference>